<evidence type="ECO:0000256" key="4">
    <source>
        <dbReference type="ARBA" id="ARBA00022737"/>
    </source>
</evidence>
<dbReference type="GO" id="GO:0051015">
    <property type="term" value="F:actin filament binding"/>
    <property type="evidence" value="ECO:0007669"/>
    <property type="project" value="TreeGrafter"/>
</dbReference>
<dbReference type="GO" id="GO:0007097">
    <property type="term" value="P:nuclear migration"/>
    <property type="evidence" value="ECO:0007669"/>
    <property type="project" value="TreeGrafter"/>
</dbReference>
<evidence type="ECO:0000259" key="11">
    <source>
        <dbReference type="PROSITE" id="PS51049"/>
    </source>
</evidence>
<evidence type="ECO:0000256" key="7">
    <source>
        <dbReference type="ARBA" id="ARBA00023242"/>
    </source>
</evidence>
<feature type="compositionally biased region" description="Basic and acidic residues" evidence="10">
    <location>
        <begin position="178"/>
        <end position="194"/>
    </location>
</feature>
<evidence type="ECO:0000313" key="13">
    <source>
        <dbReference type="Proteomes" id="UP001321473"/>
    </source>
</evidence>
<feature type="region of interest" description="Disordered" evidence="10">
    <location>
        <begin position="151"/>
        <end position="210"/>
    </location>
</feature>
<dbReference type="EMBL" id="JARKHS020009981">
    <property type="protein sequence ID" value="KAK8779260.1"/>
    <property type="molecule type" value="Genomic_DNA"/>
</dbReference>
<evidence type="ECO:0000256" key="3">
    <source>
        <dbReference type="ARBA" id="ARBA00022692"/>
    </source>
</evidence>
<feature type="topological domain" description="Cytoplasmic" evidence="8">
    <location>
        <begin position="1"/>
        <end position="961"/>
    </location>
</feature>
<evidence type="ECO:0000256" key="6">
    <source>
        <dbReference type="ARBA" id="ARBA00023136"/>
    </source>
</evidence>
<comment type="caution">
    <text evidence="12">The sequence shown here is derived from an EMBL/GenBank/DDBJ whole genome shotgun (WGS) entry which is preliminary data.</text>
</comment>
<dbReference type="PROSITE" id="PS51049">
    <property type="entry name" value="KASH"/>
    <property type="match status" value="1"/>
</dbReference>
<evidence type="ECO:0000256" key="1">
    <source>
        <dbReference type="ARBA" id="ARBA00004126"/>
    </source>
</evidence>
<proteinExistence type="inferred from homology"/>
<keyword evidence="5" id="KW-1133">Transmembrane helix</keyword>
<feature type="topological domain" description="Perinuclear space" evidence="8">
    <location>
        <begin position="983"/>
        <end position="1012"/>
    </location>
</feature>
<evidence type="ECO:0000256" key="5">
    <source>
        <dbReference type="ARBA" id="ARBA00022989"/>
    </source>
</evidence>
<dbReference type="PANTHER" id="PTHR47535:SF7">
    <property type="entry name" value="CALMIN"/>
    <property type="match status" value="1"/>
</dbReference>
<feature type="region of interest" description="Disordered" evidence="10">
    <location>
        <begin position="856"/>
        <end position="876"/>
    </location>
</feature>
<sequence length="1012" mass="114193">MATRVASLRCLAKQLEEARSLWRILRDHEEHLARVTPDGPWLSEARKQPRESLHRLELLEAKANDLERRCSQWKLLKQELQNLDTDMADALGAVPSSQQPSSREQVPKEKLDRLNQAIEASNKSLDKVTSDGIATEAEVVKSHIEHTSKAAGALSGCGKFSPSQKEQAKKSLAQFASSHEELDRLRKQEEEKAASKPSDSGTEWLKQRNEESQRLKEDYEELLRYGESIGTLLVDEDIRKELDSHLSAVKQSCSDAEGTLQQNTLRLNGAAGLQQELDVRLEEFLLWLDSTEAFLNSTIMPAGAQRELKLLNAKKQEVADHREPLGQLRTSLDDLLKYYHDLVPTPYQDNAREQLTDAEMRWHALAPLLEERRKRLCAVNALWQEVEQLAGKLAQVQSAEAGLAHTVGDKLQNLYRAISALEALEPELQELEAPLKNAYNQYENLVQDCPVDDSLHKSITKTYNGWLARRRSVQDSLERFRSASETWEHWDNLREQLALWLTEKDMALSRLELGHGTEDDDLGALQEELLRGSSQLNELKAAGNEVERHGLLLAGIAMGPALGELHFYWQELCRRAGALAATPSLDSDREPMEGEIQPTQQLTSMASPSVIPPITTESSEAEPEKLPIAGAASQNLHQVVDVLASNISNVQRLRRMRGPSESSEADDELTELLEAVAPEKALEQEEEEERPDVSDVEEALARFEEWLATVPDQFGPDEIPEDLEELTSLVNTHGGFLGECRRYKLLLDWLQEQKIKDSHLQKRLKAASAEWDRLCRNAWNYQERLRWALLRCPHYSSALEQLALWMIATRKWLKGRDKDANLPPRLLVARYRQILVLQDQLQRFLPRLKALQDIQDTKPSYDGGSDSEQLHEEPRKKTKEAGEVLALLQSLLALCAIRAGALRKDLLQSSLIPNDGSFEEEIFPSTMEAQESSAADPLFLAREDEASPRPWSSLFWGRVARTALPIQLLLLVLLGAASLLPMSEQDFSCVLTNNFARSLDPMLRYPQGPPPV</sequence>
<accession>A0AAQ4EWZ4</accession>
<dbReference type="InterPro" id="IPR012315">
    <property type="entry name" value="KASH"/>
</dbReference>
<dbReference type="InterPro" id="IPR052403">
    <property type="entry name" value="LINC-complex_assoc"/>
</dbReference>
<feature type="domain" description="KASH" evidence="11">
    <location>
        <begin position="953"/>
        <end position="1012"/>
    </location>
</feature>
<dbReference type="GO" id="GO:0005640">
    <property type="term" value="C:nuclear outer membrane"/>
    <property type="evidence" value="ECO:0007669"/>
    <property type="project" value="TreeGrafter"/>
</dbReference>
<keyword evidence="9" id="KW-0175">Coiled coil</keyword>
<dbReference type="SUPFAM" id="SSF46966">
    <property type="entry name" value="Spectrin repeat"/>
    <property type="match status" value="3"/>
</dbReference>
<dbReference type="AlphaFoldDB" id="A0AAQ4EWZ4"/>
<evidence type="ECO:0000256" key="2">
    <source>
        <dbReference type="ARBA" id="ARBA00008619"/>
    </source>
</evidence>
<feature type="coiled-coil region" evidence="9">
    <location>
        <begin position="56"/>
        <end position="83"/>
    </location>
</feature>
<dbReference type="InterPro" id="IPR018159">
    <property type="entry name" value="Spectrin/alpha-actinin"/>
</dbReference>
<evidence type="ECO:0000256" key="8">
    <source>
        <dbReference type="PROSITE-ProRule" id="PRU00385"/>
    </source>
</evidence>
<keyword evidence="3 8" id="KW-0812">Transmembrane</keyword>
<evidence type="ECO:0000313" key="12">
    <source>
        <dbReference type="EMBL" id="KAK8779260.1"/>
    </source>
</evidence>
<reference evidence="12 13" key="1">
    <citation type="journal article" date="2023" name="Arcadia Sci">
        <title>De novo assembly of a long-read Amblyomma americanum tick genome.</title>
        <authorList>
            <person name="Chou S."/>
            <person name="Poskanzer K.E."/>
            <person name="Rollins M."/>
            <person name="Thuy-Boun P.S."/>
        </authorList>
    </citation>
    <scope>NUCLEOTIDE SEQUENCE [LARGE SCALE GENOMIC DNA]</scope>
    <source>
        <strain evidence="12">F_SG_1</strain>
        <tissue evidence="12">Salivary glands</tissue>
    </source>
</reference>
<organism evidence="12 13">
    <name type="scientific">Amblyomma americanum</name>
    <name type="common">Lone star tick</name>
    <dbReference type="NCBI Taxonomy" id="6943"/>
    <lineage>
        <taxon>Eukaryota</taxon>
        <taxon>Metazoa</taxon>
        <taxon>Ecdysozoa</taxon>
        <taxon>Arthropoda</taxon>
        <taxon>Chelicerata</taxon>
        <taxon>Arachnida</taxon>
        <taxon>Acari</taxon>
        <taxon>Parasitiformes</taxon>
        <taxon>Ixodida</taxon>
        <taxon>Ixodoidea</taxon>
        <taxon>Ixodidae</taxon>
        <taxon>Amblyomminae</taxon>
        <taxon>Amblyomma</taxon>
    </lineage>
</organism>
<dbReference type="Gene3D" id="1.20.58.60">
    <property type="match status" value="2"/>
</dbReference>
<gene>
    <name evidence="12" type="ORF">V5799_019403</name>
</gene>
<dbReference type="Pfam" id="PF10541">
    <property type="entry name" value="KASH"/>
    <property type="match status" value="1"/>
</dbReference>
<comment type="similarity">
    <text evidence="2">Belongs to the nesprin family.</text>
</comment>
<dbReference type="GO" id="GO:0008285">
    <property type="term" value="P:negative regulation of cell population proliferation"/>
    <property type="evidence" value="ECO:0007669"/>
    <property type="project" value="TreeGrafter"/>
</dbReference>
<keyword evidence="13" id="KW-1185">Reference proteome</keyword>
<dbReference type="Proteomes" id="UP001321473">
    <property type="component" value="Unassembled WGS sequence"/>
</dbReference>
<evidence type="ECO:0000256" key="10">
    <source>
        <dbReference type="SAM" id="MobiDB-lite"/>
    </source>
</evidence>
<protein>
    <recommendedName>
        <fullName evidence="11">KASH domain-containing protein</fullName>
    </recommendedName>
</protein>
<evidence type="ECO:0000256" key="9">
    <source>
        <dbReference type="SAM" id="Coils"/>
    </source>
</evidence>
<name>A0AAQ4EWZ4_AMBAM</name>
<keyword evidence="4" id="KW-0677">Repeat</keyword>
<dbReference type="PANTHER" id="PTHR47535">
    <property type="entry name" value="MUSCLE-SPECIFIC PROTEIN 300 KDA, ISOFORM G"/>
    <property type="match status" value="1"/>
</dbReference>
<keyword evidence="6 8" id="KW-0472">Membrane</keyword>
<dbReference type="SMART" id="SM00150">
    <property type="entry name" value="SPEC"/>
    <property type="match status" value="2"/>
</dbReference>
<comment type="subcellular location">
    <subcellularLocation>
        <location evidence="1">Nucleus membrane</location>
    </subcellularLocation>
</comment>
<dbReference type="GO" id="GO:0005737">
    <property type="term" value="C:cytoplasm"/>
    <property type="evidence" value="ECO:0007669"/>
    <property type="project" value="TreeGrafter"/>
</dbReference>
<dbReference type="GO" id="GO:0034993">
    <property type="term" value="C:meiotic nuclear membrane microtubule tethering complex"/>
    <property type="evidence" value="ECO:0007669"/>
    <property type="project" value="TreeGrafter"/>
</dbReference>
<dbReference type="SMART" id="SM01249">
    <property type="entry name" value="KASH"/>
    <property type="match status" value="1"/>
</dbReference>
<keyword evidence="7" id="KW-0539">Nucleus</keyword>